<evidence type="ECO:0000256" key="4">
    <source>
        <dbReference type="ARBA" id="ARBA00023136"/>
    </source>
</evidence>
<feature type="region of interest" description="Disordered" evidence="6">
    <location>
        <begin position="707"/>
        <end position="753"/>
    </location>
</feature>
<organism evidence="10 11">
    <name type="scientific">Puccinia striiformis</name>
    <dbReference type="NCBI Taxonomy" id="27350"/>
    <lineage>
        <taxon>Eukaryota</taxon>
        <taxon>Fungi</taxon>
        <taxon>Dikarya</taxon>
        <taxon>Basidiomycota</taxon>
        <taxon>Pucciniomycotina</taxon>
        <taxon>Pucciniomycetes</taxon>
        <taxon>Pucciniales</taxon>
        <taxon>Pucciniaceae</taxon>
        <taxon>Puccinia</taxon>
    </lineage>
</organism>
<evidence type="ECO:0000259" key="9">
    <source>
        <dbReference type="Pfam" id="PF20649"/>
    </source>
</evidence>
<dbReference type="InterPro" id="IPR049176">
    <property type="entry name" value="COG5_N"/>
</dbReference>
<evidence type="ECO:0000256" key="1">
    <source>
        <dbReference type="ARBA" id="ARBA00004395"/>
    </source>
</evidence>
<feature type="transmembrane region" description="Helical" evidence="7">
    <location>
        <begin position="920"/>
        <end position="940"/>
    </location>
</feature>
<feature type="transmembrane region" description="Helical" evidence="7">
    <location>
        <begin position="895"/>
        <end position="913"/>
    </location>
</feature>
<accession>A0A2S4W2C9</accession>
<feature type="coiled-coil region" evidence="5">
    <location>
        <begin position="97"/>
        <end position="145"/>
    </location>
</feature>
<dbReference type="PANTHER" id="PTHR13228:SF3">
    <property type="entry name" value="CONSERVED OLIGOMERIC GOLGI COMPLEX SUBUNIT 5"/>
    <property type="match status" value="1"/>
</dbReference>
<feature type="compositionally biased region" description="Polar residues" evidence="6">
    <location>
        <begin position="173"/>
        <end position="184"/>
    </location>
</feature>
<reference evidence="10" key="1">
    <citation type="submission" date="2017-12" db="EMBL/GenBank/DDBJ databases">
        <title>Gene loss provides genomic basis for host adaptation in cereal stripe rust fungi.</title>
        <authorList>
            <person name="Xia C."/>
        </authorList>
    </citation>
    <scope>NUCLEOTIDE SEQUENCE [LARGE SCALE GENOMIC DNA]</scope>
    <source>
        <strain evidence="10">93-210</strain>
    </source>
</reference>
<feature type="compositionally biased region" description="Basic and acidic residues" evidence="6">
    <location>
        <begin position="162"/>
        <end position="172"/>
    </location>
</feature>
<dbReference type="GO" id="GO:0006891">
    <property type="term" value="P:intra-Golgi vesicle-mediated transport"/>
    <property type="evidence" value="ECO:0007669"/>
    <property type="project" value="InterPro"/>
</dbReference>
<dbReference type="Proteomes" id="UP000239156">
    <property type="component" value="Unassembled WGS sequence"/>
</dbReference>
<dbReference type="PANTHER" id="PTHR13228">
    <property type="entry name" value="CONSERVED OLIGOMERIC GOLGI COMPLEX COMPONENT 5"/>
    <property type="match status" value="1"/>
</dbReference>
<dbReference type="EMBL" id="PKSL01000010">
    <property type="protein sequence ID" value="POW15942.1"/>
    <property type="molecule type" value="Genomic_DNA"/>
</dbReference>
<feature type="domain" description="Conserved oligomeric Golgi complex subunit 5 helical" evidence="9">
    <location>
        <begin position="239"/>
        <end position="426"/>
    </location>
</feature>
<dbReference type="VEuPathDB" id="FungiDB:PSTT_01741"/>
<dbReference type="VEuPathDB" id="FungiDB:PSHT_00673"/>
<gene>
    <name evidence="10" type="ORF">PSTT_01741</name>
</gene>
<feature type="domain" description="Conserved oligomeric Golgi complex subunit 5 N-terminal" evidence="8">
    <location>
        <begin position="20"/>
        <end position="155"/>
    </location>
</feature>
<evidence type="ECO:0000256" key="3">
    <source>
        <dbReference type="ARBA" id="ARBA00023034"/>
    </source>
</evidence>
<dbReference type="Pfam" id="PF10392">
    <property type="entry name" value="COG5_N"/>
    <property type="match status" value="1"/>
</dbReference>
<dbReference type="InterPro" id="IPR019465">
    <property type="entry name" value="Cog5"/>
</dbReference>
<evidence type="ECO:0000256" key="6">
    <source>
        <dbReference type="SAM" id="MobiDB-lite"/>
    </source>
</evidence>
<comment type="caution">
    <text evidence="10">The sequence shown here is derived from an EMBL/GenBank/DDBJ whole genome shotgun (WGS) entry which is preliminary data.</text>
</comment>
<keyword evidence="5" id="KW-0175">Coiled coil</keyword>
<evidence type="ECO:0000313" key="10">
    <source>
        <dbReference type="EMBL" id="POW15942.1"/>
    </source>
</evidence>
<evidence type="ECO:0000256" key="7">
    <source>
        <dbReference type="SAM" id="Phobius"/>
    </source>
</evidence>
<dbReference type="GO" id="GO:0017119">
    <property type="term" value="C:Golgi transport complex"/>
    <property type="evidence" value="ECO:0007669"/>
    <property type="project" value="InterPro"/>
</dbReference>
<keyword evidence="7" id="KW-0812">Transmembrane</keyword>
<evidence type="ECO:0000259" key="8">
    <source>
        <dbReference type="Pfam" id="PF10392"/>
    </source>
</evidence>
<feature type="region of interest" description="Disordered" evidence="6">
    <location>
        <begin position="162"/>
        <end position="187"/>
    </location>
</feature>
<keyword evidence="4 7" id="KW-0472">Membrane</keyword>
<protein>
    <recommendedName>
        <fullName evidence="2">Conserved oligomeric Golgi complex subunit 5</fullName>
    </recommendedName>
</protein>
<dbReference type="InterPro" id="IPR048485">
    <property type="entry name" value="COG5_helical"/>
</dbReference>
<name>A0A2S4W2C9_9BASI</name>
<evidence type="ECO:0000256" key="5">
    <source>
        <dbReference type="SAM" id="Coils"/>
    </source>
</evidence>
<dbReference type="Pfam" id="PF20649">
    <property type="entry name" value="COG5_C"/>
    <property type="match status" value="1"/>
</dbReference>
<keyword evidence="7" id="KW-1133">Transmembrane helix</keyword>
<evidence type="ECO:0000313" key="11">
    <source>
        <dbReference type="Proteomes" id="UP000239156"/>
    </source>
</evidence>
<sequence>MENDGKEPADSYQIPPEYQVYLDPNFDPQEFANSVLNKEAYHSTDTTQFGSGDVSGVLTKLNQGIEDITKQIRSQVTTHHLKLLKKASSVASLEQPLQSVKNALLQLESNLEKLHKKIGNRHSTLEDALNRLDRYQAAAELSRRTSRFVTLAKRLETQMAELNEKSFQDRGSKTNSENDTSSSSRDQHQIILAESALTLSELEKLLDSELESAISITEEEPPNPSSIDPISQQTACSIRALKVIQPHVQAIVAARKKVEEQMSKILNQGLVQLDRPMLSSSFQTAYNLSILDRSVGSLIFDLTDLISKKIKLAFDLNALAKEAGANVSVISQEQELSPRRALYHTGRVHYGLDWRGMIDDLSTSCVKVYTLEKVLEWKKDPITGLPFLEVVTSTGSMLEERPTSNFIAQTLTTNYPHLLRLFQEFFARISIHTSTTYNTSFQSPETILTLRAILPLENIYLNRSVSKMNEAANSGRVDKLTTTISNELDAARFDPLLLRSVTKKSKEVVENYLKRIESRIMTDYQSISLVGPVATTSQITNMEIYNTLSDLSRILVSSIEEYPEEIKKIIDPTIELTEKIRSGIIDPLVVSTKRDLNMIISKMHNQSRPPPSFNSTTSINGAGIYMQELRSKLNLIRNEILARLLDPIQVESILVDLTVEILNSFLFHASLITPLTESVKIRLAGDLAELEFEVSQFLVLEQGGRRSSSTSTTLLPVPQPIMTNNGNNDNDDDDDRGRRRSRRGSRNREEGRMVVTEQLDNLKIFRQLLFTDRPTEVEELIRQSSLDRLPIIHHLIVKHQSEPSSINNNNNQILLIHQRNSWSQAEYFRWVQEYIRSPPPPLHLQPSPSSSPTRLKTADEPVKILKAYLDEFFDAHNHPALSAKDYPKTWLISRLPLMPLIPLIFSGLLWLVFSSIEYSLFFVPSCIYVVISIQIVFIWVNLPVFLFVLFEIPEGVYEQYLRKLTSCAQKTNSN</sequence>
<keyword evidence="3" id="KW-0333">Golgi apparatus</keyword>
<dbReference type="GO" id="GO:0000139">
    <property type="term" value="C:Golgi membrane"/>
    <property type="evidence" value="ECO:0007669"/>
    <property type="project" value="UniProtKB-SubCell"/>
</dbReference>
<comment type="subcellular location">
    <subcellularLocation>
        <location evidence="1">Golgi apparatus membrane</location>
        <topology evidence="1">Peripheral membrane protein</topology>
    </subcellularLocation>
</comment>
<keyword evidence="11" id="KW-1185">Reference proteome</keyword>
<dbReference type="AlphaFoldDB" id="A0A2S4W2C9"/>
<evidence type="ECO:0000256" key="2">
    <source>
        <dbReference type="ARBA" id="ARBA00020974"/>
    </source>
</evidence>
<proteinExistence type="predicted"/>